<sequence>MSYQYLKQVRKIVCIGRNYAAHIRELNNPLPDSLVYFLKPTSSLVTPVDAAVPTAPEDPSHVLRADGTNPGPILVPQGVEVHHEVELALVLGKRLSNLLPSEFGPEDVYGAISGVALALDLTGRNLQAESKRKGLPWTAGKGFDTFTPISAFVPREALPSRDLQNSFTLRCAVNGVQRQDASTALMLTPMHQLLQQLSAVMTLEPGDIVLTGTPAGVGPIIPGDHISASLLQDKKQLAAFAFDVRTRPGPYMYNSKL</sequence>
<reference evidence="14" key="2">
    <citation type="journal article" date="2013" name="G3 (Bethesda)">
        <title>Genomes of Ashbya fungi isolated from insects reveal four mating-type loci, numerous translocations, lack of transposons, and distinct gene duplications.</title>
        <authorList>
            <person name="Dietrich F.S."/>
            <person name="Voegeli S."/>
            <person name="Kuo S."/>
            <person name="Philippsen P."/>
        </authorList>
    </citation>
    <scope>GENOME REANNOTATION</scope>
    <source>
        <strain evidence="14">ATCC 10895 / CBS 109.51 / FGSC 9923 / NRRL Y-1056</strain>
    </source>
</reference>
<dbReference type="SUPFAM" id="SSF56529">
    <property type="entry name" value="FAH"/>
    <property type="match status" value="1"/>
</dbReference>
<evidence type="ECO:0000313" key="14">
    <source>
        <dbReference type="Proteomes" id="UP000000591"/>
    </source>
</evidence>
<feature type="domain" description="Fumarylacetoacetase-like C-terminal" evidence="12">
    <location>
        <begin position="11"/>
        <end position="235"/>
    </location>
</feature>
<dbReference type="InParanoid" id="Q754P8"/>
<evidence type="ECO:0000256" key="6">
    <source>
        <dbReference type="ARBA" id="ARBA00022842"/>
    </source>
</evidence>
<organism evidence="13 14">
    <name type="scientific">Eremothecium gossypii (strain ATCC 10895 / CBS 109.51 / FGSC 9923 / NRRL Y-1056)</name>
    <name type="common">Yeast</name>
    <name type="synonym">Ashbya gossypii</name>
    <dbReference type="NCBI Taxonomy" id="284811"/>
    <lineage>
        <taxon>Eukaryota</taxon>
        <taxon>Fungi</taxon>
        <taxon>Dikarya</taxon>
        <taxon>Ascomycota</taxon>
        <taxon>Saccharomycotina</taxon>
        <taxon>Saccharomycetes</taxon>
        <taxon>Saccharomycetales</taxon>
        <taxon>Saccharomycetaceae</taxon>
        <taxon>Eremothecium</taxon>
    </lineage>
</organism>
<dbReference type="GO" id="GO:0050163">
    <property type="term" value="F:oxaloacetate tautomerase activity"/>
    <property type="evidence" value="ECO:0007669"/>
    <property type="project" value="UniProtKB-EC"/>
</dbReference>
<keyword evidence="14" id="KW-1185">Reference proteome</keyword>
<dbReference type="STRING" id="284811.Q754P8"/>
<dbReference type="RefSeq" id="NP_985571.1">
    <property type="nucleotide sequence ID" value="NM_210925.1"/>
</dbReference>
<dbReference type="eggNOG" id="KOG1535">
    <property type="taxonomic scope" value="Eukaryota"/>
</dbReference>
<comment type="catalytic activity">
    <reaction evidence="9">
        <text>oxaloacetate = enol-oxaloacetate</text>
        <dbReference type="Rhea" id="RHEA:16021"/>
        <dbReference type="ChEBI" id="CHEBI:16452"/>
        <dbReference type="ChEBI" id="CHEBI:17479"/>
        <dbReference type="EC" id="5.3.2.2"/>
    </reaction>
    <physiologicalReaction direction="right-to-left" evidence="9">
        <dbReference type="Rhea" id="RHEA:16023"/>
    </physiologicalReaction>
</comment>
<evidence type="ECO:0000256" key="2">
    <source>
        <dbReference type="ARBA" id="ARBA00001946"/>
    </source>
</evidence>
<dbReference type="OMA" id="NCRKVIC"/>
<evidence type="ECO:0000256" key="10">
    <source>
        <dbReference type="ARBA" id="ARBA00044973"/>
    </source>
</evidence>
<dbReference type="GO" id="GO:0018773">
    <property type="term" value="F:acetylpyruvate hydrolase activity"/>
    <property type="evidence" value="ECO:0000318"/>
    <property type="project" value="GO_Central"/>
</dbReference>
<comment type="similarity">
    <text evidence="4">Belongs to the FAH family.</text>
</comment>
<comment type="function">
    <text evidence="11">Tautomerase that converts enol-oxaloacetate, a strong inhibitor of succinate dehydrogenase, to the physiological keto form of oxaloacetate.</text>
</comment>
<accession>Q754P8</accession>
<dbReference type="GeneID" id="4621811"/>
<evidence type="ECO:0000256" key="1">
    <source>
        <dbReference type="ARBA" id="ARBA00001936"/>
    </source>
</evidence>
<name>Q754P8_EREGS</name>
<dbReference type="EC" id="5.3.2.2" evidence="10"/>
<reference evidence="13 14" key="1">
    <citation type="journal article" date="2004" name="Science">
        <title>The Ashbya gossypii genome as a tool for mapping the ancient Saccharomyces cerevisiae genome.</title>
        <authorList>
            <person name="Dietrich F.S."/>
            <person name="Voegeli S."/>
            <person name="Brachat S."/>
            <person name="Lerch A."/>
            <person name="Gates K."/>
            <person name="Steiner S."/>
            <person name="Mohr C."/>
            <person name="Pohlmann R."/>
            <person name="Luedi P."/>
            <person name="Choi S."/>
            <person name="Wing R.A."/>
            <person name="Flavier A."/>
            <person name="Gaffney T.D."/>
            <person name="Philippsen P."/>
        </authorList>
    </citation>
    <scope>NUCLEOTIDE SEQUENCE [LARGE SCALE GENOMIC DNA]</scope>
    <source>
        <strain evidence="14">ATCC 10895 / CBS 109.51 / FGSC 9923 / NRRL Y-1056</strain>
    </source>
</reference>
<evidence type="ECO:0000259" key="12">
    <source>
        <dbReference type="Pfam" id="PF01557"/>
    </source>
</evidence>
<dbReference type="PANTHER" id="PTHR11820:SF7">
    <property type="entry name" value="ACYLPYRUVASE FAHD1, MITOCHONDRIAL"/>
    <property type="match status" value="1"/>
</dbReference>
<dbReference type="Pfam" id="PF01557">
    <property type="entry name" value="FAA_hydrolase"/>
    <property type="match status" value="1"/>
</dbReference>
<evidence type="ECO:0000256" key="11">
    <source>
        <dbReference type="ARBA" id="ARBA00056302"/>
    </source>
</evidence>
<protein>
    <recommendedName>
        <fullName evidence="10">oxaloacetate tautomerase</fullName>
        <ecNumber evidence="10">5.3.2.2</ecNumber>
    </recommendedName>
</protein>
<comment type="subcellular location">
    <subcellularLocation>
        <location evidence="3">Mitochondrion</location>
    </subcellularLocation>
</comment>
<dbReference type="FunFam" id="3.90.850.10:FF:000014">
    <property type="entry name" value="Uncharacterized mitochondrial hydrolase FMP41"/>
    <property type="match status" value="1"/>
</dbReference>
<evidence type="ECO:0000256" key="7">
    <source>
        <dbReference type="ARBA" id="ARBA00023128"/>
    </source>
</evidence>
<dbReference type="PANTHER" id="PTHR11820">
    <property type="entry name" value="ACYLPYRUVASE"/>
    <property type="match status" value="1"/>
</dbReference>
<dbReference type="FunCoup" id="Q754P8">
    <property type="interactions" value="488"/>
</dbReference>
<dbReference type="GO" id="GO:0046872">
    <property type="term" value="F:metal ion binding"/>
    <property type="evidence" value="ECO:0007669"/>
    <property type="project" value="UniProtKB-KW"/>
</dbReference>
<dbReference type="HOGENOM" id="CLU_028458_5_0_1"/>
<comment type="cofactor">
    <cofactor evidence="1">
        <name>Mn(2+)</name>
        <dbReference type="ChEBI" id="CHEBI:29035"/>
    </cofactor>
</comment>
<keyword evidence="8" id="KW-0413">Isomerase</keyword>
<dbReference type="KEGG" id="ago:AGOS_AFR024C"/>
<evidence type="ECO:0000313" key="13">
    <source>
        <dbReference type="EMBL" id="AAS53395.1"/>
    </source>
</evidence>
<evidence type="ECO:0000256" key="5">
    <source>
        <dbReference type="ARBA" id="ARBA00022723"/>
    </source>
</evidence>
<dbReference type="OrthoDB" id="74910at2759"/>
<evidence type="ECO:0000256" key="9">
    <source>
        <dbReference type="ARBA" id="ARBA00044911"/>
    </source>
</evidence>
<keyword evidence="6" id="KW-0460">Magnesium</keyword>
<dbReference type="Gene3D" id="3.90.850.10">
    <property type="entry name" value="Fumarylacetoacetase-like, C-terminal domain"/>
    <property type="match status" value="1"/>
</dbReference>
<keyword evidence="7" id="KW-0496">Mitochondrion</keyword>
<dbReference type="AlphaFoldDB" id="Q754P8"/>
<evidence type="ECO:0000256" key="3">
    <source>
        <dbReference type="ARBA" id="ARBA00004173"/>
    </source>
</evidence>
<proteinExistence type="inferred from homology"/>
<dbReference type="Proteomes" id="UP000000591">
    <property type="component" value="Chromosome VI"/>
</dbReference>
<dbReference type="InterPro" id="IPR011234">
    <property type="entry name" value="Fumarylacetoacetase-like_C"/>
</dbReference>
<dbReference type="InterPro" id="IPR036663">
    <property type="entry name" value="Fumarylacetoacetase_C_sf"/>
</dbReference>
<gene>
    <name evidence="13" type="ORF">AGOS_AFR024C</name>
</gene>
<dbReference type="GO" id="GO:0005739">
    <property type="term" value="C:mitochondrion"/>
    <property type="evidence" value="ECO:0000318"/>
    <property type="project" value="GO_Central"/>
</dbReference>
<evidence type="ECO:0000256" key="8">
    <source>
        <dbReference type="ARBA" id="ARBA00023235"/>
    </source>
</evidence>
<comment type="cofactor">
    <cofactor evidence="2">
        <name>Mg(2+)</name>
        <dbReference type="ChEBI" id="CHEBI:18420"/>
    </cofactor>
</comment>
<evidence type="ECO:0000256" key="4">
    <source>
        <dbReference type="ARBA" id="ARBA00010211"/>
    </source>
</evidence>
<keyword evidence="5" id="KW-0479">Metal-binding</keyword>
<dbReference type="EMBL" id="AE016819">
    <property type="protein sequence ID" value="AAS53395.1"/>
    <property type="molecule type" value="Genomic_DNA"/>
</dbReference>